<keyword evidence="3" id="KW-0349">Heme</keyword>
<organism evidence="5 6">
    <name type="scientific">Chthoniobacter flavus Ellin428</name>
    <dbReference type="NCBI Taxonomy" id="497964"/>
    <lineage>
        <taxon>Bacteria</taxon>
        <taxon>Pseudomonadati</taxon>
        <taxon>Verrucomicrobiota</taxon>
        <taxon>Spartobacteria</taxon>
        <taxon>Chthoniobacterales</taxon>
        <taxon>Chthoniobacteraceae</taxon>
        <taxon>Chthoniobacter</taxon>
    </lineage>
</organism>
<evidence type="ECO:0000256" key="3">
    <source>
        <dbReference type="PROSITE-ProRule" id="PRU00433"/>
    </source>
</evidence>
<keyword evidence="6" id="KW-1185">Reference proteome</keyword>
<reference evidence="5 6" key="1">
    <citation type="journal article" date="2011" name="J. Bacteriol.">
        <title>Genome sequence of Chthoniobacter flavus Ellin428, an aerobic heterotrophic soil bacterium.</title>
        <authorList>
            <person name="Kant R."/>
            <person name="van Passel M.W."/>
            <person name="Palva A."/>
            <person name="Lucas S."/>
            <person name="Lapidus A."/>
            <person name="Glavina Del Rio T."/>
            <person name="Dalin E."/>
            <person name="Tice H."/>
            <person name="Bruce D."/>
            <person name="Goodwin L."/>
            <person name="Pitluck S."/>
            <person name="Larimer F.W."/>
            <person name="Land M.L."/>
            <person name="Hauser L."/>
            <person name="Sangwan P."/>
            <person name="de Vos W.M."/>
            <person name="Janssen P.H."/>
            <person name="Smidt H."/>
        </authorList>
    </citation>
    <scope>NUCLEOTIDE SEQUENCE [LARGE SCALE GENOMIC DNA]</scope>
    <source>
        <strain evidence="5 6">Ellin428</strain>
    </source>
</reference>
<feature type="domain" description="Cytochrome c" evidence="4">
    <location>
        <begin position="100"/>
        <end position="256"/>
    </location>
</feature>
<dbReference type="PROSITE" id="PS51007">
    <property type="entry name" value="CYTC"/>
    <property type="match status" value="1"/>
</dbReference>
<dbReference type="InterPro" id="IPR009056">
    <property type="entry name" value="Cyt_c-like_dom"/>
</dbReference>
<dbReference type="PANTHER" id="PTHR35889:SF3">
    <property type="entry name" value="F-BOX DOMAIN-CONTAINING PROTEIN"/>
    <property type="match status" value="1"/>
</dbReference>
<dbReference type="GO" id="GO:0009055">
    <property type="term" value="F:electron transfer activity"/>
    <property type="evidence" value="ECO:0007669"/>
    <property type="project" value="InterPro"/>
</dbReference>
<dbReference type="AlphaFoldDB" id="B4D559"/>
<gene>
    <name evidence="5" type="ORF">CfE428DRAFT_4048</name>
</gene>
<dbReference type="PANTHER" id="PTHR35889">
    <property type="entry name" value="CYCLOINULO-OLIGOSACCHARIDE FRUCTANOTRANSFERASE-RELATED"/>
    <property type="match status" value="1"/>
</dbReference>
<name>B4D559_9BACT</name>
<evidence type="ECO:0000313" key="6">
    <source>
        <dbReference type="Proteomes" id="UP000005824"/>
    </source>
</evidence>
<accession>B4D559</accession>
<dbReference type="InParanoid" id="B4D559"/>
<dbReference type="InterPro" id="IPR022655">
    <property type="entry name" value="DUF1553"/>
</dbReference>
<evidence type="ECO:0000256" key="1">
    <source>
        <dbReference type="ARBA" id="ARBA00022723"/>
    </source>
</evidence>
<dbReference type="GO" id="GO:0020037">
    <property type="term" value="F:heme binding"/>
    <property type="evidence" value="ECO:0007669"/>
    <property type="project" value="InterPro"/>
</dbReference>
<dbReference type="Pfam" id="PF07587">
    <property type="entry name" value="PSD1"/>
    <property type="match status" value="1"/>
</dbReference>
<comment type="caution">
    <text evidence="5">The sequence shown here is derived from an EMBL/GenBank/DDBJ whole genome shotgun (WGS) entry which is preliminary data.</text>
</comment>
<dbReference type="Proteomes" id="UP000005824">
    <property type="component" value="Unassembled WGS sequence"/>
</dbReference>
<proteinExistence type="predicted"/>
<dbReference type="EMBL" id="ABVL01000013">
    <property type="protein sequence ID" value="EDY18264.1"/>
    <property type="molecule type" value="Genomic_DNA"/>
</dbReference>
<dbReference type="Pfam" id="PF07583">
    <property type="entry name" value="PSCyt2"/>
    <property type="match status" value="1"/>
</dbReference>
<dbReference type="GO" id="GO:0046872">
    <property type="term" value="F:metal ion binding"/>
    <property type="evidence" value="ECO:0007669"/>
    <property type="project" value="UniProtKB-KW"/>
</dbReference>
<keyword evidence="1 3" id="KW-0479">Metal-binding</keyword>
<evidence type="ECO:0000259" key="4">
    <source>
        <dbReference type="PROSITE" id="PS51007"/>
    </source>
</evidence>
<dbReference type="InterPro" id="IPR011444">
    <property type="entry name" value="DUF1549"/>
</dbReference>
<evidence type="ECO:0000256" key="2">
    <source>
        <dbReference type="ARBA" id="ARBA00023004"/>
    </source>
</evidence>
<dbReference type="eggNOG" id="COG5492">
    <property type="taxonomic scope" value="Bacteria"/>
</dbReference>
<evidence type="ECO:0000313" key="5">
    <source>
        <dbReference type="EMBL" id="EDY18264.1"/>
    </source>
</evidence>
<keyword evidence="2 3" id="KW-0408">Iron</keyword>
<protein>
    <recommendedName>
        <fullName evidence="4">Cytochrome c domain-containing protein</fullName>
    </recommendedName>
</protein>
<dbReference type="STRING" id="497964.CfE428DRAFT_4048"/>
<sequence>MKAFLADQSEDKRDRLVDRLLDRPEYAGYWSNQWGDLLRVQRHGQNTLKAGTFAFTGWLHDAFAQNMPYDQFVRAILTAQGESAECPPTNWYRWVRNTVAMVNDSSELFLGLRLSCANCHNHPYERITQDDYWGYGAFFARVSVKRGLGDEQAIVVKKDGAVNQPRTGQTMKPKALNGPEYDYVRGEDPRQKLADWMADPKNPYFAKAIANRTWAHYMGVGLVEAVDDMRVTNPPSNPQLLDALAKEMINYHFDLKHLMSVIMKSRTYSLSSTPTEQNKTDRQNYARYTPKRLSAQALLDAVDQVTGSESKFEGLPLGTRAIDLPDEAVPSYFLTVFGRSMRETACECERSYAPNLSQVLDLMNSPELQNKIADKKGRLNQLLDAKKSDEEILADFYLSAFGRNPRPDEMKDALAMVAGAKDRRASLEDFEWMFLNAKEFLFNH</sequence>